<proteinExistence type="predicted"/>
<reference evidence="2 3" key="1">
    <citation type="submission" date="2023-06" db="EMBL/GenBank/DDBJ databases">
        <title>Roseiconus lacunae JC819 isolated from Gulf of Mannar region, Tamil Nadu.</title>
        <authorList>
            <person name="Pk S."/>
            <person name="Ch S."/>
            <person name="Ch V.R."/>
        </authorList>
    </citation>
    <scope>NUCLEOTIDE SEQUENCE [LARGE SCALE GENOMIC DNA]</scope>
    <source>
        <strain evidence="2 3">JC819</strain>
    </source>
</reference>
<sequence>MHTQGLRHTTHRSARQIDRQHCRITLLRHFVGVMMLIVIATTGCESQQSTEPTGSAEVQLGSTPPSVGPCDLTVTLLDASGSPLEGADLTVEGNMNHAGMKPSFAEMSETDEPGVYSGTIDFTMGGDWFLLINATGPDGVSIESKIDVLGVETN</sequence>
<keyword evidence="3" id="KW-1185">Reference proteome</keyword>
<dbReference type="Pfam" id="PF13115">
    <property type="entry name" value="YtkA"/>
    <property type="match status" value="1"/>
</dbReference>
<dbReference type="InterPro" id="IPR032693">
    <property type="entry name" value="YtkA-like_dom"/>
</dbReference>
<name>A0ABT7PR74_9BACT</name>
<protein>
    <submittedName>
        <fullName evidence="2">FixH family protein</fullName>
    </submittedName>
</protein>
<evidence type="ECO:0000259" key="1">
    <source>
        <dbReference type="Pfam" id="PF13115"/>
    </source>
</evidence>
<organism evidence="2 3">
    <name type="scientific">Roseiconus lacunae</name>
    <dbReference type="NCBI Taxonomy" id="2605694"/>
    <lineage>
        <taxon>Bacteria</taxon>
        <taxon>Pseudomonadati</taxon>
        <taxon>Planctomycetota</taxon>
        <taxon>Planctomycetia</taxon>
        <taxon>Pirellulales</taxon>
        <taxon>Pirellulaceae</taxon>
        <taxon>Roseiconus</taxon>
    </lineage>
</organism>
<evidence type="ECO:0000313" key="3">
    <source>
        <dbReference type="Proteomes" id="UP001239462"/>
    </source>
</evidence>
<dbReference type="EMBL" id="JASZZN010000026">
    <property type="protein sequence ID" value="MDM4018818.1"/>
    <property type="molecule type" value="Genomic_DNA"/>
</dbReference>
<comment type="caution">
    <text evidence="2">The sequence shown here is derived from an EMBL/GenBank/DDBJ whole genome shotgun (WGS) entry which is preliminary data.</text>
</comment>
<dbReference type="Gene3D" id="2.60.40.10">
    <property type="entry name" value="Immunoglobulins"/>
    <property type="match status" value="1"/>
</dbReference>
<accession>A0ABT7PR74</accession>
<dbReference type="InterPro" id="IPR013783">
    <property type="entry name" value="Ig-like_fold"/>
</dbReference>
<dbReference type="Proteomes" id="UP001239462">
    <property type="component" value="Unassembled WGS sequence"/>
</dbReference>
<gene>
    <name evidence="2" type="ORF">QTN89_25415</name>
</gene>
<evidence type="ECO:0000313" key="2">
    <source>
        <dbReference type="EMBL" id="MDM4018818.1"/>
    </source>
</evidence>
<feature type="domain" description="YtkA-like" evidence="1">
    <location>
        <begin position="56"/>
        <end position="130"/>
    </location>
</feature>
<dbReference type="RefSeq" id="WP_289166781.1">
    <property type="nucleotide sequence ID" value="NZ_JASZZN010000026.1"/>
</dbReference>